<dbReference type="PANTHER" id="PTHR30514">
    <property type="entry name" value="GLUCOKINASE"/>
    <property type="match status" value="1"/>
</dbReference>
<dbReference type="PANTHER" id="PTHR30514:SF18">
    <property type="entry name" value="RPIR-FAMILY TRANSCRIPTIONAL REGULATOR"/>
    <property type="match status" value="1"/>
</dbReference>
<keyword evidence="4" id="KW-0472">Membrane</keyword>
<dbReference type="Proteomes" id="UP001595443">
    <property type="component" value="Unassembled WGS sequence"/>
</dbReference>
<feature type="domain" description="HTH rpiR-type" evidence="5">
    <location>
        <begin position="5"/>
        <end position="81"/>
    </location>
</feature>
<dbReference type="InterPro" id="IPR047640">
    <property type="entry name" value="RpiR-like"/>
</dbReference>
<evidence type="ECO:0000313" key="6">
    <source>
        <dbReference type="EMBL" id="MFC2970139.1"/>
    </source>
</evidence>
<evidence type="ECO:0000256" key="3">
    <source>
        <dbReference type="ARBA" id="ARBA00023163"/>
    </source>
</evidence>
<evidence type="ECO:0000256" key="1">
    <source>
        <dbReference type="ARBA" id="ARBA00023015"/>
    </source>
</evidence>
<evidence type="ECO:0000256" key="2">
    <source>
        <dbReference type="ARBA" id="ARBA00023125"/>
    </source>
</evidence>
<dbReference type="SUPFAM" id="SSF46689">
    <property type="entry name" value="Homeodomain-like"/>
    <property type="match status" value="1"/>
</dbReference>
<keyword evidence="2" id="KW-0238">DNA-binding</keyword>
<feature type="transmembrane region" description="Helical" evidence="4">
    <location>
        <begin position="245"/>
        <end position="264"/>
    </location>
</feature>
<dbReference type="CDD" id="cd05013">
    <property type="entry name" value="SIS_RpiR"/>
    <property type="match status" value="1"/>
</dbReference>
<dbReference type="InterPro" id="IPR036388">
    <property type="entry name" value="WH-like_DNA-bd_sf"/>
</dbReference>
<name>A0ABV7AL32_9RHOB</name>
<keyword evidence="1" id="KW-0805">Transcription regulation</keyword>
<gene>
    <name evidence="6" type="ORF">ACFOES_18730</name>
</gene>
<reference evidence="7" key="1">
    <citation type="journal article" date="2019" name="Int. J. Syst. Evol. Microbiol.">
        <title>The Global Catalogue of Microorganisms (GCM) 10K type strain sequencing project: providing services to taxonomists for standard genome sequencing and annotation.</title>
        <authorList>
            <consortium name="The Broad Institute Genomics Platform"/>
            <consortium name="The Broad Institute Genome Sequencing Center for Infectious Disease"/>
            <person name="Wu L."/>
            <person name="Ma J."/>
        </authorList>
    </citation>
    <scope>NUCLEOTIDE SEQUENCE [LARGE SCALE GENOMIC DNA]</scope>
    <source>
        <strain evidence="7">KCTC 62192</strain>
    </source>
</reference>
<evidence type="ECO:0000256" key="4">
    <source>
        <dbReference type="SAM" id="Phobius"/>
    </source>
</evidence>
<dbReference type="Pfam" id="PF01380">
    <property type="entry name" value="SIS"/>
    <property type="match status" value="1"/>
</dbReference>
<comment type="caution">
    <text evidence="6">The sequence shown here is derived from an EMBL/GenBank/DDBJ whole genome shotgun (WGS) entry which is preliminary data.</text>
</comment>
<keyword evidence="3" id="KW-0804">Transcription</keyword>
<dbReference type="InterPro" id="IPR046348">
    <property type="entry name" value="SIS_dom_sf"/>
</dbReference>
<dbReference type="RefSeq" id="WP_377834900.1">
    <property type="nucleotide sequence ID" value="NZ_JBHRSK010000017.1"/>
</dbReference>
<dbReference type="InterPro" id="IPR035472">
    <property type="entry name" value="RpiR-like_SIS"/>
</dbReference>
<organism evidence="6 7">
    <name type="scientific">Acidimangrovimonas pyrenivorans</name>
    <dbReference type="NCBI Taxonomy" id="2030798"/>
    <lineage>
        <taxon>Bacteria</taxon>
        <taxon>Pseudomonadati</taxon>
        <taxon>Pseudomonadota</taxon>
        <taxon>Alphaproteobacteria</taxon>
        <taxon>Rhodobacterales</taxon>
        <taxon>Paracoccaceae</taxon>
        <taxon>Acidimangrovimonas</taxon>
    </lineage>
</organism>
<dbReference type="InterPro" id="IPR001347">
    <property type="entry name" value="SIS_dom"/>
</dbReference>
<proteinExistence type="predicted"/>
<dbReference type="InterPro" id="IPR009057">
    <property type="entry name" value="Homeodomain-like_sf"/>
</dbReference>
<dbReference type="PROSITE" id="PS51071">
    <property type="entry name" value="HTH_RPIR"/>
    <property type="match status" value="1"/>
</dbReference>
<protein>
    <submittedName>
        <fullName evidence="6">MurR/RpiR family transcriptional regulator</fullName>
    </submittedName>
</protein>
<accession>A0ABV7AL32</accession>
<keyword evidence="4" id="KW-0812">Transmembrane</keyword>
<dbReference type="InterPro" id="IPR000281">
    <property type="entry name" value="HTH_RpiR"/>
</dbReference>
<dbReference type="SUPFAM" id="SSF53697">
    <property type="entry name" value="SIS domain"/>
    <property type="match status" value="1"/>
</dbReference>
<keyword evidence="4" id="KW-1133">Transmembrane helix</keyword>
<dbReference type="Gene3D" id="1.10.10.10">
    <property type="entry name" value="Winged helix-like DNA-binding domain superfamily/Winged helix DNA-binding domain"/>
    <property type="match status" value="1"/>
</dbReference>
<keyword evidence="7" id="KW-1185">Reference proteome</keyword>
<sequence length="290" mass="30949">MTTNVSITDRIAAEYGGLSAKLREAADYVAAHPLDVASRSLRAVSASSGLAPVTFSRLARALGFDSYEELRELSRDAVGQSYESFSDKAGRLQAEAADGAGPPFLARQAAACVANIEGLSQQIDQDRLEEAVDRLHRARQVVLFGGFSSSGIAEYMAYMGSFFSANWSIAGRVGTALSTAMVDIGPEDALIVITKPPFARRAIMAAQMAAKQGAYVVAITDTHTCPALKHASAGFILSSESPQFFSSYAATLVLIETMIGMLVARGGRKAQARIGEVEARNRLLDEFWRG</sequence>
<dbReference type="EMBL" id="JBHRSK010000017">
    <property type="protein sequence ID" value="MFC2970139.1"/>
    <property type="molecule type" value="Genomic_DNA"/>
</dbReference>
<evidence type="ECO:0000313" key="7">
    <source>
        <dbReference type="Proteomes" id="UP001595443"/>
    </source>
</evidence>
<evidence type="ECO:0000259" key="5">
    <source>
        <dbReference type="PROSITE" id="PS51071"/>
    </source>
</evidence>
<dbReference type="Gene3D" id="3.40.50.10490">
    <property type="entry name" value="Glucose-6-phosphate isomerase like protein, domain 1"/>
    <property type="match status" value="1"/>
</dbReference>